<dbReference type="AlphaFoldDB" id="A0A8S2J8I2"/>
<dbReference type="Proteomes" id="UP000681967">
    <property type="component" value="Unassembled WGS sequence"/>
</dbReference>
<dbReference type="Pfam" id="PF07565">
    <property type="entry name" value="Band_3_cyto"/>
    <property type="match status" value="2"/>
</dbReference>
<feature type="domain" description="Bicarbonate transporter-like transmembrane" evidence="12">
    <location>
        <begin position="344"/>
        <end position="902"/>
    </location>
</feature>
<organism evidence="14 15">
    <name type="scientific">Rotaria magnacalcarata</name>
    <dbReference type="NCBI Taxonomy" id="392030"/>
    <lineage>
        <taxon>Eukaryota</taxon>
        <taxon>Metazoa</taxon>
        <taxon>Spiralia</taxon>
        <taxon>Gnathifera</taxon>
        <taxon>Rotifera</taxon>
        <taxon>Eurotatoria</taxon>
        <taxon>Bdelloidea</taxon>
        <taxon>Philodinida</taxon>
        <taxon>Philodinidae</taxon>
        <taxon>Rotaria</taxon>
    </lineage>
</organism>
<dbReference type="NCBIfam" id="TIGR00834">
    <property type="entry name" value="ae"/>
    <property type="match status" value="1"/>
</dbReference>
<dbReference type="GO" id="GO:0008509">
    <property type="term" value="F:monoatomic anion transmembrane transporter activity"/>
    <property type="evidence" value="ECO:0007669"/>
    <property type="project" value="InterPro"/>
</dbReference>
<feature type="transmembrane region" description="Helical" evidence="9">
    <location>
        <begin position="458"/>
        <end position="478"/>
    </location>
</feature>
<evidence type="ECO:0000256" key="9">
    <source>
        <dbReference type="RuleBase" id="RU362035"/>
    </source>
</evidence>
<gene>
    <name evidence="14" type="ORF">BYL167_LOCUS2738</name>
</gene>
<evidence type="ECO:0000256" key="10">
    <source>
        <dbReference type="SAM" id="Coils"/>
    </source>
</evidence>
<feature type="domain" description="Band 3 cytoplasmic" evidence="13">
    <location>
        <begin position="159"/>
        <end position="293"/>
    </location>
</feature>
<evidence type="ECO:0000256" key="8">
    <source>
        <dbReference type="ARBA" id="ARBA00023136"/>
    </source>
</evidence>
<dbReference type="SUPFAM" id="SSF55804">
    <property type="entry name" value="Phoshotransferase/anion transport protein"/>
    <property type="match status" value="1"/>
</dbReference>
<evidence type="ECO:0000259" key="12">
    <source>
        <dbReference type="Pfam" id="PF00955"/>
    </source>
</evidence>
<protein>
    <recommendedName>
        <fullName evidence="9">Anion exchange protein</fullName>
    </recommendedName>
</protein>
<feature type="transmembrane region" description="Helical" evidence="9">
    <location>
        <begin position="713"/>
        <end position="730"/>
    </location>
</feature>
<dbReference type="InterPro" id="IPR013769">
    <property type="entry name" value="Band3_cytoplasmic_dom"/>
</dbReference>
<keyword evidence="7 9" id="KW-0406">Ion transport</keyword>
<feature type="domain" description="Band 3 cytoplasmic" evidence="13">
    <location>
        <begin position="54"/>
        <end position="138"/>
    </location>
</feature>
<dbReference type="PANTHER" id="PTHR11453:SF36">
    <property type="entry name" value="ANION EXCHANGE PROTEIN"/>
    <property type="match status" value="1"/>
</dbReference>
<keyword evidence="5 9" id="KW-0812">Transmembrane</keyword>
<comment type="similarity">
    <text evidence="2 9">Belongs to the anion exchanger (TC 2.A.31) family.</text>
</comment>
<dbReference type="Pfam" id="PF00955">
    <property type="entry name" value="HCO3_cotransp"/>
    <property type="match status" value="1"/>
</dbReference>
<dbReference type="PRINTS" id="PR01232">
    <property type="entry name" value="NAHCO3TRSPRT"/>
</dbReference>
<feature type="coiled-coil region" evidence="10">
    <location>
        <begin position="990"/>
        <end position="1017"/>
    </location>
</feature>
<dbReference type="InterPro" id="IPR003024">
    <property type="entry name" value="Na/HCO3_transpt"/>
</dbReference>
<dbReference type="GO" id="GO:0016323">
    <property type="term" value="C:basolateral plasma membrane"/>
    <property type="evidence" value="ECO:0007669"/>
    <property type="project" value="UniProtKB-SubCell"/>
</dbReference>
<keyword evidence="6 9" id="KW-1133">Transmembrane helix</keyword>
<comment type="caution">
    <text evidence="14">The sequence shown here is derived from an EMBL/GenBank/DDBJ whole genome shotgun (WGS) entry which is preliminary data.</text>
</comment>
<feature type="transmembrane region" description="Helical" evidence="9">
    <location>
        <begin position="845"/>
        <end position="862"/>
    </location>
</feature>
<feature type="region of interest" description="Disordered" evidence="11">
    <location>
        <begin position="291"/>
        <end position="324"/>
    </location>
</feature>
<evidence type="ECO:0000256" key="7">
    <source>
        <dbReference type="ARBA" id="ARBA00023065"/>
    </source>
</evidence>
<evidence type="ECO:0000256" key="1">
    <source>
        <dbReference type="ARBA" id="ARBA00004554"/>
    </source>
</evidence>
<name>A0A8S2J8I2_9BILA</name>
<feature type="transmembrane region" description="Helical" evidence="9">
    <location>
        <begin position="586"/>
        <end position="604"/>
    </location>
</feature>
<dbReference type="SUPFAM" id="SSF53218">
    <property type="entry name" value="Molybdenum cofactor biosynthesis proteins"/>
    <property type="match status" value="1"/>
</dbReference>
<proteinExistence type="inferred from homology"/>
<dbReference type="InterPro" id="IPR016152">
    <property type="entry name" value="PTrfase/Anion_transptr"/>
</dbReference>
<dbReference type="InterPro" id="IPR036425">
    <property type="entry name" value="MoaB/Mog-like_dom_sf"/>
</dbReference>
<evidence type="ECO:0000256" key="6">
    <source>
        <dbReference type="ARBA" id="ARBA00022989"/>
    </source>
</evidence>
<feature type="transmembrane region" description="Helical" evidence="9">
    <location>
        <begin position="407"/>
        <end position="426"/>
    </location>
</feature>
<evidence type="ECO:0000256" key="4">
    <source>
        <dbReference type="ARBA" id="ARBA00022475"/>
    </source>
</evidence>
<dbReference type="GO" id="GO:0008510">
    <property type="term" value="F:sodium:bicarbonate symporter activity"/>
    <property type="evidence" value="ECO:0007669"/>
    <property type="project" value="TreeGrafter"/>
</dbReference>
<evidence type="ECO:0000313" key="14">
    <source>
        <dbReference type="EMBL" id="CAF3796278.1"/>
    </source>
</evidence>
<dbReference type="PRINTS" id="PR01231">
    <property type="entry name" value="HCO3TRNSPORT"/>
</dbReference>
<evidence type="ECO:0000259" key="13">
    <source>
        <dbReference type="Pfam" id="PF07565"/>
    </source>
</evidence>
<dbReference type="PANTHER" id="PTHR11453">
    <property type="entry name" value="ANION EXCHANGE PROTEIN"/>
    <property type="match status" value="1"/>
</dbReference>
<evidence type="ECO:0000256" key="5">
    <source>
        <dbReference type="ARBA" id="ARBA00022692"/>
    </source>
</evidence>
<dbReference type="GO" id="GO:0005452">
    <property type="term" value="F:solute:inorganic anion antiporter activity"/>
    <property type="evidence" value="ECO:0007669"/>
    <property type="project" value="InterPro"/>
</dbReference>
<evidence type="ECO:0000313" key="15">
    <source>
        <dbReference type="Proteomes" id="UP000681967"/>
    </source>
</evidence>
<evidence type="ECO:0000256" key="2">
    <source>
        <dbReference type="ARBA" id="ARBA00010993"/>
    </source>
</evidence>
<dbReference type="Gene3D" id="3.40.930.10">
    <property type="entry name" value="Mannitol-specific EII, Chain A"/>
    <property type="match status" value="2"/>
</dbReference>
<keyword evidence="8 9" id="KW-0472">Membrane</keyword>
<reference evidence="14" key="1">
    <citation type="submission" date="2021-02" db="EMBL/GenBank/DDBJ databases">
        <authorList>
            <person name="Nowell W R."/>
        </authorList>
    </citation>
    <scope>NUCLEOTIDE SEQUENCE</scope>
</reference>
<dbReference type="InterPro" id="IPR003020">
    <property type="entry name" value="HCO3_transpt_euk"/>
</dbReference>
<dbReference type="GO" id="GO:0051453">
    <property type="term" value="P:regulation of intracellular pH"/>
    <property type="evidence" value="ECO:0007669"/>
    <property type="project" value="TreeGrafter"/>
</dbReference>
<dbReference type="InterPro" id="IPR011531">
    <property type="entry name" value="HCO3_transpt-like_TM_dom"/>
</dbReference>
<dbReference type="Gene3D" id="3.40.980.10">
    <property type="entry name" value="MoaB/Mog-like domain"/>
    <property type="match status" value="1"/>
</dbReference>
<feature type="compositionally biased region" description="Basic and acidic residues" evidence="11">
    <location>
        <begin position="293"/>
        <end position="324"/>
    </location>
</feature>
<keyword evidence="4" id="KW-1003">Cell membrane</keyword>
<evidence type="ECO:0000256" key="11">
    <source>
        <dbReference type="SAM" id="MobiDB-lite"/>
    </source>
</evidence>
<comment type="subcellular location">
    <subcellularLocation>
        <location evidence="1">Basolateral cell membrane</location>
        <topology evidence="1">Multi-pass membrane protein</topology>
    </subcellularLocation>
    <subcellularLocation>
        <location evidence="9">Membrane</location>
        <topology evidence="9">Multi-pass membrane protein</topology>
    </subcellularLocation>
</comment>
<keyword evidence="10" id="KW-0175">Coiled coil</keyword>
<accession>A0A8S2J8I2</accession>
<dbReference type="EMBL" id="CAJOBH010000490">
    <property type="protein sequence ID" value="CAF3796278.1"/>
    <property type="molecule type" value="Genomic_DNA"/>
</dbReference>
<feature type="transmembrane region" description="Helical" evidence="9">
    <location>
        <begin position="798"/>
        <end position="815"/>
    </location>
</feature>
<feature type="transmembrane region" description="Helical" evidence="9">
    <location>
        <begin position="673"/>
        <end position="692"/>
    </location>
</feature>
<dbReference type="Gene3D" id="1.10.287.570">
    <property type="entry name" value="Helical hairpin bin"/>
    <property type="match status" value="1"/>
</dbReference>
<sequence>MSHLYAESINDMPGQHDGITRRHSDTDTMVQHHHHLEKTEAFGESITFNVDVPQVFCQLDVLCRSDETDYAYWKEKARWIRFEEIAENALGRWSKPHVATLMQTALLNLKKLLQNGVIILNVSANDLLAISHDEIDKSELGPIDRGIAAAATLTVTPPDQETIATDTTGQQVSKEYNVKLQRKIGSNSEGASILICPVDFIENETIVFVRLQKPVELPGMLEVKISSRFIVLLIGPEENEKPLLQMGRTMATILTDDICREFAYISKNSDEIMKMMDRFMQDTYVIPPSEWDPSIRIEPPHKYTSKEERQAKERQSKAPQETGEKIEEIELTSHADLTLAPSKRPFYGLIRDIRNKLPYYISDFTDCASLQCLAATLYLFIVCLCSVVAFGGILGTATENYMATMECILAAAISGIIFALFSGQPLNIMSATGPMLILEHIIEHLCKDYRINYLEFRLWIGVWIFILLLIFVVFNLSFLVRYITRFTEDCFASLVALIFIVDAIRAILKIRKQYPVNYRPNILLDYSCSCIFTDIGENETTINDANVVDYLFHGTNLNKTSQTACTIAGGFVVGSGCSTPVYHADIFFFSVLLFIFTFLICMVLKEFRNSSFLPANIRTILSDFAVLIAIVIMSVWDGYLLLNTPKLYVPTEFKPTRPHDRGWFIPFYGKNELWTIPLAIIPALIATILIFMDQQITAVIINRKEFKLKKSPGYHLDLFVLSLTILIQSILGLPWFVAATVLALTHVNSLKLMSVNTAPGEKPKFEGIIEQRVSALLMSILTGLSVLFTQVLNHIPMPVLYGVFMFMGVSALRNMQIYDRVLLFFMPQKYQPDYPYLRHVRISRVHLFTVVQIVSLVGLYVLKNIKSIAITFPLLIVGTCFVRKLMDKVFTQEELYWLDDILPGSKESKIRGNSMARNVRISKVAWEDSNEESTEVSKIPNVGSLSIDNTNESSVPLIVVNEIISSEETSANASKIEELQSAACEWKSSTRNGQQRAEELQRDVDDLKRMQQEHISKSDANPLASPFDDLDEEHVAWLKKKNTKIIESIVERFQELHDHFIPLSTGGYDDPRKNRSGPAASTVVRDNQILFKKTLLKLCDQIRPNLLLTTGGTEIIPDDIISEWLIPDAAIQIEDTKVHERHGTKPIGLEEKSIRILSRCSLNQDISFGFGSKPLSKPQNQNHCQNQNQNHQNQKVWFWCMPNIDYLNPRPEYIRVIIIEWSIKSSIPIVLTVSLDTQRSLISARLCKSLDGYSQQVY</sequence>
<feature type="transmembrane region" description="Helical" evidence="9">
    <location>
        <begin position="490"/>
        <end position="508"/>
    </location>
</feature>
<evidence type="ECO:0000256" key="3">
    <source>
        <dbReference type="ARBA" id="ARBA00022448"/>
    </source>
</evidence>
<feature type="transmembrane region" description="Helical" evidence="9">
    <location>
        <begin position="375"/>
        <end position="395"/>
    </location>
</feature>
<keyword evidence="3 9" id="KW-0813">Transport</keyword>
<feature type="transmembrane region" description="Helical" evidence="9">
    <location>
        <begin position="624"/>
        <end position="642"/>
    </location>
</feature>